<dbReference type="AlphaFoldDB" id="A0A845M7Y4"/>
<protein>
    <submittedName>
        <fullName evidence="2">Divalent cation transporter</fullName>
    </submittedName>
</protein>
<keyword evidence="1" id="KW-0472">Membrane</keyword>
<name>A0A845M7Y4_9RHOB</name>
<gene>
    <name evidence="2" type="ORF">GQE99_11405</name>
</gene>
<feature type="transmembrane region" description="Helical" evidence="1">
    <location>
        <begin position="220"/>
        <end position="241"/>
    </location>
</feature>
<evidence type="ECO:0000256" key="1">
    <source>
        <dbReference type="SAM" id="Phobius"/>
    </source>
</evidence>
<reference evidence="2 3" key="1">
    <citation type="submission" date="2019-12" db="EMBL/GenBank/DDBJ databases">
        <title>Maritimibacter sp. nov. sp. isolated from sea sand.</title>
        <authorList>
            <person name="Kim J."/>
            <person name="Jeong S.E."/>
            <person name="Jung H.S."/>
            <person name="Jeon C.O."/>
        </authorList>
    </citation>
    <scope>NUCLEOTIDE SEQUENCE [LARGE SCALE GENOMIC DNA]</scope>
    <source>
        <strain evidence="2 3">DP07</strain>
    </source>
</reference>
<proteinExistence type="predicted"/>
<evidence type="ECO:0000313" key="2">
    <source>
        <dbReference type="EMBL" id="MZR13623.1"/>
    </source>
</evidence>
<evidence type="ECO:0000313" key="3">
    <source>
        <dbReference type="Proteomes" id="UP000467322"/>
    </source>
</evidence>
<dbReference type="Proteomes" id="UP000467322">
    <property type="component" value="Unassembled WGS sequence"/>
</dbReference>
<organism evidence="2 3">
    <name type="scientific">Maritimibacter harenae</name>
    <dbReference type="NCBI Taxonomy" id="2606218"/>
    <lineage>
        <taxon>Bacteria</taxon>
        <taxon>Pseudomonadati</taxon>
        <taxon>Pseudomonadota</taxon>
        <taxon>Alphaproteobacteria</taxon>
        <taxon>Rhodobacterales</taxon>
        <taxon>Roseobacteraceae</taxon>
        <taxon>Maritimibacter</taxon>
    </lineage>
</organism>
<dbReference type="EMBL" id="WTUX01000012">
    <property type="protein sequence ID" value="MZR13623.1"/>
    <property type="molecule type" value="Genomic_DNA"/>
</dbReference>
<feature type="transmembrane region" description="Helical" evidence="1">
    <location>
        <begin position="158"/>
        <end position="180"/>
    </location>
</feature>
<sequence length="244" mass="25452">MNELLLALAYGTGAGLMIPLGGYLARIERLQTRWLEQEFRHGMMAFGGGILIAAVAFVLVPEGLPLVSLGPGLAAFFGGGVLFALFERLRKRRGGANAQFNAMLTDFVPEAISLGALIASGSADAALLAFFIGAQNLPESFNAFREIMDAGKRRPARVMISFFALAALGPLAVLAGYLFLSDMPMVTGSIMMAAAGGILFLMFQDIAVKAHLKYSQAPSLAALGGFALGIVAMALVGSGAATTF</sequence>
<feature type="transmembrane region" description="Helical" evidence="1">
    <location>
        <begin position="66"/>
        <end position="86"/>
    </location>
</feature>
<keyword evidence="1" id="KW-0812">Transmembrane</keyword>
<feature type="transmembrane region" description="Helical" evidence="1">
    <location>
        <begin position="39"/>
        <end position="60"/>
    </location>
</feature>
<dbReference type="RefSeq" id="WP_161351745.1">
    <property type="nucleotide sequence ID" value="NZ_WTUX01000012.1"/>
</dbReference>
<feature type="transmembrane region" description="Helical" evidence="1">
    <location>
        <begin position="186"/>
        <end position="208"/>
    </location>
</feature>
<comment type="caution">
    <text evidence="2">The sequence shown here is derived from an EMBL/GenBank/DDBJ whole genome shotgun (WGS) entry which is preliminary data.</text>
</comment>
<keyword evidence="1" id="KW-1133">Transmembrane helix</keyword>
<accession>A0A845M7Y4</accession>
<feature type="transmembrane region" description="Helical" evidence="1">
    <location>
        <begin position="6"/>
        <end position="27"/>
    </location>
</feature>
<keyword evidence="3" id="KW-1185">Reference proteome</keyword>